<sequence>MPWVDPALVVHRLARDWSLPFFKAIKKGKEFEWTPDCEQSFQVLKKYLQSSQLLTRPVVGDVLQLYLAVSEFALSSFLIREEAKVQSPAYYLATVGYETLPEALVVEWVEEEAFRTKEVMRNDVLEGEGGSPAAWYQDVLDYLRTTVLHGDPSVANKIRR</sequence>
<dbReference type="AlphaFoldDB" id="A0AAV3QTD3"/>
<dbReference type="Proteomes" id="UP001454036">
    <property type="component" value="Unassembled WGS sequence"/>
</dbReference>
<dbReference type="EMBL" id="BAABME010005685">
    <property type="protein sequence ID" value="GAA0166318.1"/>
    <property type="molecule type" value="Genomic_DNA"/>
</dbReference>
<evidence type="ECO:0008006" key="3">
    <source>
        <dbReference type="Google" id="ProtNLM"/>
    </source>
</evidence>
<accession>A0AAV3QTD3</accession>
<proteinExistence type="predicted"/>
<dbReference type="InterPro" id="IPR043128">
    <property type="entry name" value="Rev_trsase/Diguanyl_cyclase"/>
</dbReference>
<protein>
    <recommendedName>
        <fullName evidence="3">Reverse transcriptase/retrotransposon-derived protein RNase H-like domain-containing protein</fullName>
    </recommendedName>
</protein>
<evidence type="ECO:0000313" key="1">
    <source>
        <dbReference type="EMBL" id="GAA0166318.1"/>
    </source>
</evidence>
<gene>
    <name evidence="1" type="ORF">LIER_21496</name>
</gene>
<name>A0AAV3QTD3_LITER</name>
<dbReference type="Gene3D" id="3.30.70.270">
    <property type="match status" value="1"/>
</dbReference>
<evidence type="ECO:0000313" key="2">
    <source>
        <dbReference type="Proteomes" id="UP001454036"/>
    </source>
</evidence>
<dbReference type="InterPro" id="IPR043502">
    <property type="entry name" value="DNA/RNA_pol_sf"/>
</dbReference>
<comment type="caution">
    <text evidence="1">The sequence shown here is derived from an EMBL/GenBank/DDBJ whole genome shotgun (WGS) entry which is preliminary data.</text>
</comment>
<keyword evidence="2" id="KW-1185">Reference proteome</keyword>
<organism evidence="1 2">
    <name type="scientific">Lithospermum erythrorhizon</name>
    <name type="common">Purple gromwell</name>
    <name type="synonym">Lithospermum officinale var. erythrorhizon</name>
    <dbReference type="NCBI Taxonomy" id="34254"/>
    <lineage>
        <taxon>Eukaryota</taxon>
        <taxon>Viridiplantae</taxon>
        <taxon>Streptophyta</taxon>
        <taxon>Embryophyta</taxon>
        <taxon>Tracheophyta</taxon>
        <taxon>Spermatophyta</taxon>
        <taxon>Magnoliopsida</taxon>
        <taxon>eudicotyledons</taxon>
        <taxon>Gunneridae</taxon>
        <taxon>Pentapetalae</taxon>
        <taxon>asterids</taxon>
        <taxon>lamiids</taxon>
        <taxon>Boraginales</taxon>
        <taxon>Boraginaceae</taxon>
        <taxon>Boraginoideae</taxon>
        <taxon>Lithospermeae</taxon>
        <taxon>Lithospermum</taxon>
    </lineage>
</organism>
<dbReference type="SUPFAM" id="SSF56672">
    <property type="entry name" value="DNA/RNA polymerases"/>
    <property type="match status" value="1"/>
</dbReference>
<reference evidence="1 2" key="1">
    <citation type="submission" date="2024-01" db="EMBL/GenBank/DDBJ databases">
        <title>The complete chloroplast genome sequence of Lithospermum erythrorhizon: insights into the phylogenetic relationship among Boraginaceae species and the maternal lineages of purple gromwells.</title>
        <authorList>
            <person name="Okada T."/>
            <person name="Watanabe K."/>
        </authorList>
    </citation>
    <scope>NUCLEOTIDE SEQUENCE [LARGE SCALE GENOMIC DNA]</scope>
</reference>